<dbReference type="Gene3D" id="1.20.120.530">
    <property type="entry name" value="GntR ligand-binding domain-like"/>
    <property type="match status" value="1"/>
</dbReference>
<dbReference type="PANTHER" id="PTHR43537">
    <property type="entry name" value="TRANSCRIPTIONAL REGULATOR, GNTR FAMILY"/>
    <property type="match status" value="1"/>
</dbReference>
<protein>
    <submittedName>
        <fullName evidence="5">GntR family transcriptional regulator</fullName>
    </submittedName>
</protein>
<proteinExistence type="predicted"/>
<dbReference type="Pfam" id="PF00392">
    <property type="entry name" value="GntR"/>
    <property type="match status" value="1"/>
</dbReference>
<dbReference type="InterPro" id="IPR000524">
    <property type="entry name" value="Tscrpt_reg_HTH_GntR"/>
</dbReference>
<dbReference type="InterPro" id="IPR036390">
    <property type="entry name" value="WH_DNA-bd_sf"/>
</dbReference>
<dbReference type="SMART" id="SM00345">
    <property type="entry name" value="HTH_GNTR"/>
    <property type="match status" value="1"/>
</dbReference>
<dbReference type="AlphaFoldDB" id="A0A537JAY6"/>
<gene>
    <name evidence="5" type="ORF">E6H04_08490</name>
</gene>
<dbReference type="PROSITE" id="PS50949">
    <property type="entry name" value="HTH_GNTR"/>
    <property type="match status" value="1"/>
</dbReference>
<feature type="domain" description="HTH gntR-type" evidence="4">
    <location>
        <begin position="17"/>
        <end position="83"/>
    </location>
</feature>
<reference evidence="5 6" key="1">
    <citation type="journal article" date="2019" name="Nat. Microbiol.">
        <title>Mediterranean grassland soil C-N compound turnover is dependent on rainfall and depth, and is mediated by genomically divergent microorganisms.</title>
        <authorList>
            <person name="Diamond S."/>
            <person name="Andeer P.F."/>
            <person name="Li Z."/>
            <person name="Crits-Christoph A."/>
            <person name="Burstein D."/>
            <person name="Anantharaman K."/>
            <person name="Lane K.R."/>
            <person name="Thomas B.C."/>
            <person name="Pan C."/>
            <person name="Northen T.R."/>
            <person name="Banfield J.F."/>
        </authorList>
    </citation>
    <scope>NUCLEOTIDE SEQUENCE [LARGE SCALE GENOMIC DNA]</scope>
    <source>
        <strain evidence="5">NP_7</strain>
    </source>
</reference>
<dbReference type="SUPFAM" id="SSF46785">
    <property type="entry name" value="Winged helix' DNA-binding domain"/>
    <property type="match status" value="1"/>
</dbReference>
<keyword evidence="3" id="KW-0804">Transcription</keyword>
<evidence type="ECO:0000256" key="3">
    <source>
        <dbReference type="ARBA" id="ARBA00023163"/>
    </source>
</evidence>
<dbReference type="PRINTS" id="PR00035">
    <property type="entry name" value="HTHGNTR"/>
</dbReference>
<dbReference type="PANTHER" id="PTHR43537:SF24">
    <property type="entry name" value="GLUCONATE OPERON TRANSCRIPTIONAL REPRESSOR"/>
    <property type="match status" value="1"/>
</dbReference>
<dbReference type="InterPro" id="IPR008920">
    <property type="entry name" value="TF_FadR/GntR_C"/>
</dbReference>
<evidence type="ECO:0000313" key="6">
    <source>
        <dbReference type="Proteomes" id="UP000320048"/>
    </source>
</evidence>
<dbReference type="Gene3D" id="1.10.10.10">
    <property type="entry name" value="Winged helix-like DNA-binding domain superfamily/Winged helix DNA-binding domain"/>
    <property type="match status" value="1"/>
</dbReference>
<dbReference type="Proteomes" id="UP000320048">
    <property type="component" value="Unassembled WGS sequence"/>
</dbReference>
<dbReference type="SUPFAM" id="SSF48008">
    <property type="entry name" value="GntR ligand-binding domain-like"/>
    <property type="match status" value="1"/>
</dbReference>
<evidence type="ECO:0000313" key="5">
    <source>
        <dbReference type="EMBL" id="TMI80512.1"/>
    </source>
</evidence>
<dbReference type="GO" id="GO:0003700">
    <property type="term" value="F:DNA-binding transcription factor activity"/>
    <property type="evidence" value="ECO:0007669"/>
    <property type="project" value="InterPro"/>
</dbReference>
<comment type="caution">
    <text evidence="5">The sequence shown here is derived from an EMBL/GenBank/DDBJ whole genome shotgun (WGS) entry which is preliminary data.</text>
</comment>
<sequence length="261" mass="29019">MVSGHQAGALRLQPGSETNSDHAYAMLRRAIVVGRYRPGDRLTEIALTVELGMSRTPVREAIRRLQAEGLIVIGHRGALVRRLNVLEVSSLYQVRAVLEALTAELAARAQREGRVSARDMRELVDRQLMFEHAVRERSVTRMVQANLAIHQYVARLAGNPFAQDVLRRVWDIIALSSIHNLQDDTWARKVITQHRRLIRAVRAGDTRQAAAVARSHVLEAATIYMARLPTTGEGEEPVDTGAPVFNALLGSGRLILKRPRG</sequence>
<evidence type="ECO:0000256" key="2">
    <source>
        <dbReference type="ARBA" id="ARBA00023125"/>
    </source>
</evidence>
<dbReference type="GO" id="GO:0003677">
    <property type="term" value="F:DNA binding"/>
    <property type="evidence" value="ECO:0007669"/>
    <property type="project" value="UniProtKB-KW"/>
</dbReference>
<dbReference type="EMBL" id="VBAO01000216">
    <property type="protein sequence ID" value="TMI80512.1"/>
    <property type="molecule type" value="Genomic_DNA"/>
</dbReference>
<name>A0A537JAY6_9BACT</name>
<dbReference type="InterPro" id="IPR036388">
    <property type="entry name" value="WH-like_DNA-bd_sf"/>
</dbReference>
<evidence type="ECO:0000259" key="4">
    <source>
        <dbReference type="PROSITE" id="PS50949"/>
    </source>
</evidence>
<dbReference type="CDD" id="cd07377">
    <property type="entry name" value="WHTH_GntR"/>
    <property type="match status" value="1"/>
</dbReference>
<keyword evidence="2" id="KW-0238">DNA-binding</keyword>
<dbReference type="InterPro" id="IPR011711">
    <property type="entry name" value="GntR_C"/>
</dbReference>
<evidence type="ECO:0000256" key="1">
    <source>
        <dbReference type="ARBA" id="ARBA00023015"/>
    </source>
</evidence>
<dbReference type="SMART" id="SM00895">
    <property type="entry name" value="FCD"/>
    <property type="match status" value="1"/>
</dbReference>
<dbReference type="Pfam" id="PF07729">
    <property type="entry name" value="FCD"/>
    <property type="match status" value="1"/>
</dbReference>
<organism evidence="5 6">
    <name type="scientific">Candidatus Segetimicrobium genomatis</name>
    <dbReference type="NCBI Taxonomy" id="2569760"/>
    <lineage>
        <taxon>Bacteria</taxon>
        <taxon>Bacillati</taxon>
        <taxon>Candidatus Sysuimicrobiota</taxon>
        <taxon>Candidatus Sysuimicrobiia</taxon>
        <taxon>Candidatus Sysuimicrobiales</taxon>
        <taxon>Candidatus Segetimicrobiaceae</taxon>
        <taxon>Candidatus Segetimicrobium</taxon>
    </lineage>
</organism>
<keyword evidence="1" id="KW-0805">Transcription regulation</keyword>
<accession>A0A537JAY6</accession>